<comment type="subcellular location">
    <subcellularLocation>
        <location evidence="2">Cytoplasm</location>
    </subcellularLocation>
</comment>
<proteinExistence type="inferred from homology"/>
<protein>
    <recommendedName>
        <fullName evidence="2">Universal stress protein</fullName>
    </recommendedName>
</protein>
<dbReference type="InterPro" id="IPR006015">
    <property type="entry name" value="Universal_stress_UspA"/>
</dbReference>
<evidence type="ECO:0000259" key="3">
    <source>
        <dbReference type="Pfam" id="PF00582"/>
    </source>
</evidence>
<evidence type="ECO:0000256" key="2">
    <source>
        <dbReference type="PIRNR" id="PIRNR006276"/>
    </source>
</evidence>
<evidence type="ECO:0000313" key="5">
    <source>
        <dbReference type="Proteomes" id="UP000094296"/>
    </source>
</evidence>
<dbReference type="PANTHER" id="PTHR46268:SF6">
    <property type="entry name" value="UNIVERSAL STRESS PROTEIN UP12"/>
    <property type="match status" value="1"/>
</dbReference>
<dbReference type="InterPro" id="IPR006016">
    <property type="entry name" value="UspA"/>
</dbReference>
<comment type="caution">
    <text evidence="4">The sequence shown here is derived from an EMBL/GenBank/DDBJ whole genome shotgun (WGS) entry which is preliminary data.</text>
</comment>
<dbReference type="EMBL" id="MIJE01000030">
    <property type="protein sequence ID" value="OEF96722.1"/>
    <property type="molecule type" value="Genomic_DNA"/>
</dbReference>
<sequence>MIIMYKKVLLAMDRSNESEKAFNRAVSIARDNQAILTIVHALGIPTDYDYKLLAPDDDKRDLAREEAGKMLNTYKEKAFQQGVTAVDLVIKHGMAKRVLTEDVIPSVQPDLVVVGATGMSALDRILIGSVSEYVVRHSPVDVLVVRS</sequence>
<dbReference type="Gene3D" id="3.40.50.620">
    <property type="entry name" value="HUPs"/>
    <property type="match status" value="1"/>
</dbReference>
<dbReference type="PANTHER" id="PTHR46268">
    <property type="entry name" value="STRESS RESPONSE PROTEIN NHAX"/>
    <property type="match status" value="1"/>
</dbReference>
<dbReference type="AlphaFoldDB" id="A0A1E5G1M1"/>
<dbReference type="InterPro" id="IPR014729">
    <property type="entry name" value="Rossmann-like_a/b/a_fold"/>
</dbReference>
<keyword evidence="2" id="KW-0963">Cytoplasm</keyword>
<dbReference type="CDD" id="cd00293">
    <property type="entry name" value="USP-like"/>
    <property type="match status" value="1"/>
</dbReference>
<comment type="similarity">
    <text evidence="1 2">Belongs to the universal stress protein A family.</text>
</comment>
<dbReference type="GO" id="GO:0005737">
    <property type="term" value="C:cytoplasm"/>
    <property type="evidence" value="ECO:0007669"/>
    <property type="project" value="UniProtKB-SubCell"/>
</dbReference>
<dbReference type="SUPFAM" id="SSF52402">
    <property type="entry name" value="Adenine nucleotide alpha hydrolases-like"/>
    <property type="match status" value="1"/>
</dbReference>
<dbReference type="STRING" id="766136.BHF68_06515"/>
<evidence type="ECO:0000313" key="4">
    <source>
        <dbReference type="EMBL" id="OEF96722.1"/>
    </source>
</evidence>
<organism evidence="4 5">
    <name type="scientific">Desulfuribacillus alkaliarsenatis</name>
    <dbReference type="NCBI Taxonomy" id="766136"/>
    <lineage>
        <taxon>Bacteria</taxon>
        <taxon>Bacillati</taxon>
        <taxon>Bacillota</taxon>
        <taxon>Desulfuribacillia</taxon>
        <taxon>Desulfuribacillales</taxon>
        <taxon>Desulfuribacillaceae</taxon>
        <taxon>Desulfuribacillus</taxon>
    </lineage>
</organism>
<gene>
    <name evidence="4" type="ORF">BHF68_06515</name>
</gene>
<dbReference type="PRINTS" id="PR01438">
    <property type="entry name" value="UNVRSLSTRESS"/>
</dbReference>
<feature type="domain" description="UspA" evidence="3">
    <location>
        <begin position="4"/>
        <end position="146"/>
    </location>
</feature>
<keyword evidence="5" id="KW-1185">Reference proteome</keyword>
<dbReference type="PIRSF" id="PIRSF006276">
    <property type="entry name" value="UspA"/>
    <property type="match status" value="1"/>
</dbReference>
<accession>A0A1E5G1M1</accession>
<evidence type="ECO:0000256" key="1">
    <source>
        <dbReference type="ARBA" id="ARBA00008791"/>
    </source>
</evidence>
<dbReference type="Proteomes" id="UP000094296">
    <property type="component" value="Unassembled WGS sequence"/>
</dbReference>
<dbReference type="Pfam" id="PF00582">
    <property type="entry name" value="Usp"/>
    <property type="match status" value="1"/>
</dbReference>
<name>A0A1E5G1M1_9FIRM</name>
<reference evidence="4 5" key="1">
    <citation type="submission" date="2016-09" db="EMBL/GenBank/DDBJ databases">
        <title>Draft genome sequence for the type strain of Desulfuribacillus alkaliarsenatis AHT28, an obligately anaerobic, sulfidogenic bacterium isolated from Russian soda lake sediments.</title>
        <authorList>
            <person name="Abin C.A."/>
            <person name="Hollibaugh J.T."/>
        </authorList>
    </citation>
    <scope>NUCLEOTIDE SEQUENCE [LARGE SCALE GENOMIC DNA]</scope>
    <source>
        <strain evidence="4 5">AHT28</strain>
    </source>
</reference>